<dbReference type="SUPFAM" id="SSF53474">
    <property type="entry name" value="alpha/beta-Hydrolases"/>
    <property type="match status" value="1"/>
</dbReference>
<evidence type="ECO:0000313" key="1">
    <source>
        <dbReference type="EMBL" id="MBT0958847.1"/>
    </source>
</evidence>
<proteinExistence type="predicted"/>
<comment type="caution">
    <text evidence="1">The sequence shown here is derived from an EMBL/GenBank/DDBJ whole genome shotgun (WGS) entry which is preliminary data.</text>
</comment>
<dbReference type="Proteomes" id="UP001315686">
    <property type="component" value="Unassembled WGS sequence"/>
</dbReference>
<reference evidence="1 2" key="1">
    <citation type="journal article" date="2021" name="Arch. Microbiol.">
        <title>Harenicola maris gen. nov., sp. nov. isolated from the Sea of Japan shallow sediments.</title>
        <authorList>
            <person name="Romanenko L.A."/>
            <person name="Kurilenko V.V."/>
            <person name="Chernysheva N.Y."/>
            <person name="Tekutyeva L.A."/>
            <person name="Velansky P.V."/>
            <person name="Svetashev V.I."/>
            <person name="Isaeva M.P."/>
        </authorList>
    </citation>
    <scope>NUCLEOTIDE SEQUENCE [LARGE SCALE GENOMIC DNA]</scope>
    <source>
        <strain evidence="1 2">KMM 3653</strain>
    </source>
</reference>
<dbReference type="GO" id="GO:0016787">
    <property type="term" value="F:hydrolase activity"/>
    <property type="evidence" value="ECO:0007669"/>
    <property type="project" value="UniProtKB-KW"/>
</dbReference>
<dbReference type="AlphaFoldDB" id="A0AAP2CT86"/>
<organism evidence="1 2">
    <name type="scientific">Harenicola maris</name>
    <dbReference type="NCBI Taxonomy" id="2841044"/>
    <lineage>
        <taxon>Bacteria</taxon>
        <taxon>Pseudomonadati</taxon>
        <taxon>Pseudomonadota</taxon>
        <taxon>Alphaproteobacteria</taxon>
        <taxon>Rhodobacterales</taxon>
        <taxon>Paracoccaceae</taxon>
        <taxon>Harenicola</taxon>
    </lineage>
</organism>
<dbReference type="EMBL" id="JADQAZ010000003">
    <property type="protein sequence ID" value="MBT0958847.1"/>
    <property type="molecule type" value="Genomic_DNA"/>
</dbReference>
<dbReference type="InterPro" id="IPR010297">
    <property type="entry name" value="DUF900_hydrolase"/>
</dbReference>
<dbReference type="Pfam" id="PF05990">
    <property type="entry name" value="DUF900"/>
    <property type="match status" value="1"/>
</dbReference>
<gene>
    <name evidence="1" type="ORF">IV417_15770</name>
</gene>
<dbReference type="InterPro" id="IPR029058">
    <property type="entry name" value="AB_hydrolase_fold"/>
</dbReference>
<protein>
    <submittedName>
        <fullName evidence="1">Alpha/beta hydrolase</fullName>
    </submittedName>
</protein>
<keyword evidence="2" id="KW-1185">Reference proteome</keyword>
<accession>A0AAP2CT86</accession>
<dbReference type="RefSeq" id="WP_327795063.1">
    <property type="nucleotide sequence ID" value="NZ_JADQAZ010000003.1"/>
</dbReference>
<keyword evidence="1" id="KW-0378">Hydrolase</keyword>
<evidence type="ECO:0000313" key="2">
    <source>
        <dbReference type="Proteomes" id="UP001315686"/>
    </source>
</evidence>
<sequence>MPLVQISARNRAAPISADQARAIQKAHQRLAPEAPILIMVHGFKYAPDCPGHCPFDSLFAPQNHSAYTRSRSWPHALGLRPGRESATEPLCIGFGWQGRGALHRVYRRAAQAGQALAGLIEDLAALAPGRRIDLMAHSMGARVVLSALPRLRPGLLGTAILMAGAEFRKPAEAALASPAGQSLQLINIISRENWLFDYMFEWALAPHLWRSRSLGRGLGRGLIRGTAARVDLPIDDTAALSALKSHGLTIAPRQKRICHWSVYLRPGIFGLYRRLLLNPALLPELHQSLRANAQPTRRLQWITSSWPPLPFGGKSTS</sequence>
<name>A0AAP2CT86_9RHOB</name>
<dbReference type="Gene3D" id="3.40.50.1820">
    <property type="entry name" value="alpha/beta hydrolase"/>
    <property type="match status" value="1"/>
</dbReference>